<dbReference type="RefSeq" id="WP_248940716.1">
    <property type="nucleotide sequence ID" value="NZ_JAKIKS010000047.1"/>
</dbReference>
<protein>
    <recommendedName>
        <fullName evidence="3">Lipoprotein</fullName>
    </recommendedName>
</protein>
<organism evidence="1 2">
    <name type="scientific">Shewanella surugensis</name>
    <dbReference type="NCBI Taxonomy" id="212020"/>
    <lineage>
        <taxon>Bacteria</taxon>
        <taxon>Pseudomonadati</taxon>
        <taxon>Pseudomonadota</taxon>
        <taxon>Gammaproteobacteria</taxon>
        <taxon>Alteromonadales</taxon>
        <taxon>Shewanellaceae</taxon>
        <taxon>Shewanella</taxon>
    </lineage>
</organism>
<evidence type="ECO:0000313" key="1">
    <source>
        <dbReference type="EMBL" id="MCL1125403.1"/>
    </source>
</evidence>
<keyword evidence="2" id="KW-1185">Reference proteome</keyword>
<gene>
    <name evidence="1" type="ORF">L2764_13170</name>
</gene>
<name>A0ABT0LCG4_9GAMM</name>
<dbReference type="PROSITE" id="PS51257">
    <property type="entry name" value="PROKAR_LIPOPROTEIN"/>
    <property type="match status" value="1"/>
</dbReference>
<comment type="caution">
    <text evidence="1">The sequence shown here is derived from an EMBL/GenBank/DDBJ whole genome shotgun (WGS) entry which is preliminary data.</text>
</comment>
<evidence type="ECO:0008006" key="3">
    <source>
        <dbReference type="Google" id="ProtNLM"/>
    </source>
</evidence>
<dbReference type="Proteomes" id="UP001203423">
    <property type="component" value="Unassembled WGS sequence"/>
</dbReference>
<proteinExistence type="predicted"/>
<evidence type="ECO:0000313" key="2">
    <source>
        <dbReference type="Proteomes" id="UP001203423"/>
    </source>
</evidence>
<reference evidence="1 2" key="1">
    <citation type="submission" date="2022-01" db="EMBL/GenBank/DDBJ databases">
        <title>Whole genome-based taxonomy of the Shewanellaceae.</title>
        <authorList>
            <person name="Martin-Rodriguez A.J."/>
        </authorList>
    </citation>
    <scope>NUCLEOTIDE SEQUENCE [LARGE SCALE GENOMIC DNA]</scope>
    <source>
        <strain evidence="1 2">DSM 17177</strain>
    </source>
</reference>
<dbReference type="EMBL" id="JAKIKS010000047">
    <property type="protein sequence ID" value="MCL1125403.1"/>
    <property type="molecule type" value="Genomic_DNA"/>
</dbReference>
<accession>A0ABT0LCG4</accession>
<sequence>MKITVLLLFGFIVSGCSTVKYVEPSEGPTAKVRFSSDLKEIVVVRAYDDSGCSNEREWMRLRKGFLFNSDPRILDIPLSDGIHKNAFKEFYITSGEEHVFMFKGIVVSNAVIHSCGVPIKVVFESGKMYEVKLIAEI</sequence>